<dbReference type="GO" id="GO:0032259">
    <property type="term" value="P:methylation"/>
    <property type="evidence" value="ECO:0007669"/>
    <property type="project" value="UniProtKB-KW"/>
</dbReference>
<proteinExistence type="predicted"/>
<dbReference type="PANTHER" id="PTHR43861:SF1">
    <property type="entry name" value="TRANS-ACONITATE 2-METHYLTRANSFERASE"/>
    <property type="match status" value="1"/>
</dbReference>
<comment type="caution">
    <text evidence="1">The sequence shown here is derived from an EMBL/GenBank/DDBJ whole genome shotgun (WGS) entry which is preliminary data.</text>
</comment>
<dbReference type="InterPro" id="IPR029063">
    <property type="entry name" value="SAM-dependent_MTases_sf"/>
</dbReference>
<accession>A0A6M7TXA5</accession>
<evidence type="ECO:0000313" key="2">
    <source>
        <dbReference type="Proteomes" id="UP000093737"/>
    </source>
</evidence>
<dbReference type="Proteomes" id="UP000093737">
    <property type="component" value="Unassembled WGS sequence"/>
</dbReference>
<dbReference type="Gene3D" id="3.40.50.150">
    <property type="entry name" value="Vaccinia Virus protein VP39"/>
    <property type="match status" value="1"/>
</dbReference>
<keyword evidence="1" id="KW-0808">Transferase</keyword>
<reference evidence="1 2" key="1">
    <citation type="submission" date="2016-05" db="EMBL/GenBank/DDBJ databases">
        <authorList>
            <person name="Ramsay J.P."/>
        </authorList>
    </citation>
    <scope>NUCLEOTIDE SEQUENCE [LARGE SCALE GENOMIC DNA]</scope>
    <source>
        <strain evidence="1 2">NZP2042</strain>
    </source>
</reference>
<dbReference type="SUPFAM" id="SSF53335">
    <property type="entry name" value="S-adenosyl-L-methionine-dependent methyltransferases"/>
    <property type="match status" value="1"/>
</dbReference>
<dbReference type="RefSeq" id="WP_056575410.1">
    <property type="nucleotide sequence ID" value="NZ_CP033334.1"/>
</dbReference>
<sequence>MAQNIYDQPEFFAGYSQLGRSIEGLDGAAEWPALRAMLPEVGGLRIVDLGCGFGWFCRWAHEHGASHVLGLDLSEKMLARARAVGPDTGIAYERADLDHLSLPPGGFDLVYSSLALHYVEDVARLFSMVHQALSPGGHFVFSTEHPIYMAPTRPGWVIDAEGRRTWPVDRYLVEGPRETDWLAKGVVKHHRTIGTTLNALIKSGFTIGHVEEFRPTDAQVAARPELAEELERPMFLLVSARR</sequence>
<protein>
    <submittedName>
        <fullName evidence="1">SAM-dependent methyltransferase</fullName>
    </submittedName>
</protein>
<dbReference type="GO" id="GO:0008757">
    <property type="term" value="F:S-adenosylmethionine-dependent methyltransferase activity"/>
    <property type="evidence" value="ECO:0007669"/>
    <property type="project" value="InterPro"/>
</dbReference>
<keyword evidence="1" id="KW-0489">Methyltransferase</keyword>
<dbReference type="InterPro" id="IPR013216">
    <property type="entry name" value="Methyltransf_11"/>
</dbReference>
<evidence type="ECO:0000313" key="1">
    <source>
        <dbReference type="EMBL" id="OBQ65785.1"/>
    </source>
</evidence>
<dbReference type="PANTHER" id="PTHR43861">
    <property type="entry name" value="TRANS-ACONITATE 2-METHYLTRANSFERASE-RELATED"/>
    <property type="match status" value="1"/>
</dbReference>
<dbReference type="AlphaFoldDB" id="A0A6M7TXA5"/>
<name>A0A6M7TXA5_RHILI</name>
<organism evidence="1 2">
    <name type="scientific">Rhizobium loti</name>
    <name type="common">Mesorhizobium loti</name>
    <dbReference type="NCBI Taxonomy" id="381"/>
    <lineage>
        <taxon>Bacteria</taxon>
        <taxon>Pseudomonadati</taxon>
        <taxon>Pseudomonadota</taxon>
        <taxon>Alphaproteobacteria</taxon>
        <taxon>Hyphomicrobiales</taxon>
        <taxon>Phyllobacteriaceae</taxon>
        <taxon>Mesorhizobium</taxon>
    </lineage>
</organism>
<dbReference type="Pfam" id="PF08241">
    <property type="entry name" value="Methyltransf_11"/>
    <property type="match status" value="1"/>
</dbReference>
<dbReference type="CDD" id="cd02440">
    <property type="entry name" value="AdoMet_MTases"/>
    <property type="match status" value="1"/>
</dbReference>
<dbReference type="EMBL" id="LYTK01000012">
    <property type="protein sequence ID" value="OBQ65785.1"/>
    <property type="molecule type" value="Genomic_DNA"/>
</dbReference>
<gene>
    <name evidence="1" type="ORF">A8145_16730</name>
</gene>